<gene>
    <name evidence="2" type="ORF">FB382_000967</name>
</gene>
<dbReference type="CDD" id="cd02440">
    <property type="entry name" value="AdoMet_MTases"/>
    <property type="match status" value="1"/>
</dbReference>
<reference evidence="2 3" key="1">
    <citation type="submission" date="2020-07" db="EMBL/GenBank/DDBJ databases">
        <title>Sequencing the genomes of 1000 actinobacteria strains.</title>
        <authorList>
            <person name="Klenk H.-P."/>
        </authorList>
    </citation>
    <scope>NUCLEOTIDE SEQUENCE [LARGE SCALE GENOMIC DNA]</scope>
    <source>
        <strain evidence="2 3">DSM 21349</strain>
    </source>
</reference>
<dbReference type="GO" id="GO:0008168">
    <property type="term" value="F:methyltransferase activity"/>
    <property type="evidence" value="ECO:0007669"/>
    <property type="project" value="UniProtKB-KW"/>
</dbReference>
<dbReference type="EMBL" id="JACGXA010000001">
    <property type="protein sequence ID" value="MBA8802676.1"/>
    <property type="molecule type" value="Genomic_DNA"/>
</dbReference>
<proteinExistence type="predicted"/>
<dbReference type="Gene3D" id="3.40.50.150">
    <property type="entry name" value="Vaccinia Virus protein VP39"/>
    <property type="match status" value="1"/>
</dbReference>
<protein>
    <submittedName>
        <fullName evidence="2">SAM-dependent methyltransferase</fullName>
    </submittedName>
</protein>
<feature type="domain" description="Methyltransferase" evidence="1">
    <location>
        <begin position="165"/>
        <end position="259"/>
    </location>
</feature>
<evidence type="ECO:0000259" key="1">
    <source>
        <dbReference type="Pfam" id="PF13649"/>
    </source>
</evidence>
<accession>A0A7W3P8S8</accession>
<evidence type="ECO:0000313" key="3">
    <source>
        <dbReference type="Proteomes" id="UP000580910"/>
    </source>
</evidence>
<dbReference type="InterPro" id="IPR029063">
    <property type="entry name" value="SAM-dependent_MTases_sf"/>
</dbReference>
<sequence>MDWFEAYDAALAPVLSANGFLAVVAGAEESGLLARLVDPHDVPTLARATGLPEPTVTALCRSLLLHDVVQDGDGTFTLTAVWRELLASTAFATLGDTILSAQVEARALRAVGAGEDYWTMPLEDRLVLARAVSPNPYNDGLVEGFRSMSLADPDQEVLRAGGTALELGCGVAGRILTMLRAVPGMTAVGVELDPALAAEARRRAEELGVADRFEVVVGDAADFDRPASFDRAQWSQFFFPAPARAGALAALHRALRPGGVAVAPVFGDADAIAAEPRGVEARYAATFGILLASWGVPVRTGEELVAEFEAAGFTDVGVVPAPGIQRVRAVRP</sequence>
<organism evidence="2 3">
    <name type="scientific">Nocardioides ginsengisegetis</name>
    <dbReference type="NCBI Taxonomy" id="661491"/>
    <lineage>
        <taxon>Bacteria</taxon>
        <taxon>Bacillati</taxon>
        <taxon>Actinomycetota</taxon>
        <taxon>Actinomycetes</taxon>
        <taxon>Propionibacteriales</taxon>
        <taxon>Nocardioidaceae</taxon>
        <taxon>Nocardioides</taxon>
    </lineage>
</organism>
<dbReference type="RefSeq" id="WP_182537263.1">
    <property type="nucleotide sequence ID" value="NZ_JACGXA010000001.1"/>
</dbReference>
<comment type="caution">
    <text evidence="2">The sequence shown here is derived from an EMBL/GenBank/DDBJ whole genome shotgun (WGS) entry which is preliminary data.</text>
</comment>
<dbReference type="AlphaFoldDB" id="A0A7W3P8S8"/>
<name>A0A7W3P8S8_9ACTN</name>
<dbReference type="SUPFAM" id="SSF53335">
    <property type="entry name" value="S-adenosyl-L-methionine-dependent methyltransferases"/>
    <property type="match status" value="2"/>
</dbReference>
<dbReference type="Proteomes" id="UP000580910">
    <property type="component" value="Unassembled WGS sequence"/>
</dbReference>
<dbReference type="GO" id="GO:0032259">
    <property type="term" value="P:methylation"/>
    <property type="evidence" value="ECO:0007669"/>
    <property type="project" value="UniProtKB-KW"/>
</dbReference>
<keyword evidence="2" id="KW-0808">Transferase</keyword>
<dbReference type="InterPro" id="IPR041698">
    <property type="entry name" value="Methyltransf_25"/>
</dbReference>
<keyword evidence="2" id="KW-0489">Methyltransferase</keyword>
<dbReference type="Pfam" id="PF13649">
    <property type="entry name" value="Methyltransf_25"/>
    <property type="match status" value="1"/>
</dbReference>
<keyword evidence="3" id="KW-1185">Reference proteome</keyword>
<evidence type="ECO:0000313" key="2">
    <source>
        <dbReference type="EMBL" id="MBA8802676.1"/>
    </source>
</evidence>